<dbReference type="CDD" id="cd00090">
    <property type="entry name" value="HTH_ARSR"/>
    <property type="match status" value="1"/>
</dbReference>
<evidence type="ECO:0000259" key="4">
    <source>
        <dbReference type="PROSITE" id="PS50987"/>
    </source>
</evidence>
<dbReference type="PRINTS" id="PR00778">
    <property type="entry name" value="HTHARSR"/>
</dbReference>
<name>A0AAE9GVM0_9NEIS</name>
<dbReference type="AlphaFoldDB" id="A0AAE9GVM0"/>
<feature type="domain" description="HTH arsR-type" evidence="4">
    <location>
        <begin position="13"/>
        <end position="105"/>
    </location>
</feature>
<dbReference type="KEGG" id="usu:LVJ78_02075"/>
<sequence>MNIHAPISLPEMLKNTEKAAALLKLIAHPHRLMILCLLLESEKNVTDLVEAVGINQTAVSNHLAKLRSAGVVEFTRYHRVLQYRLTSKELEAIIATLHDLYCSSEK</sequence>
<accession>A0AAE9GVM0</accession>
<keyword evidence="7" id="KW-1185">Reference proteome</keyword>
<evidence type="ECO:0000256" key="2">
    <source>
        <dbReference type="ARBA" id="ARBA00023125"/>
    </source>
</evidence>
<dbReference type="PROSITE" id="PS50987">
    <property type="entry name" value="HTH_ARSR_2"/>
    <property type="match status" value="1"/>
</dbReference>
<dbReference type="EMBL" id="CP091507">
    <property type="protein sequence ID" value="UOO79836.1"/>
    <property type="molecule type" value="Genomic_DNA"/>
</dbReference>
<dbReference type="EMBL" id="SLXE01000038">
    <property type="protein sequence ID" value="TCP00368.1"/>
    <property type="molecule type" value="Genomic_DNA"/>
</dbReference>
<evidence type="ECO:0000313" key="7">
    <source>
        <dbReference type="Proteomes" id="UP000294721"/>
    </source>
</evidence>
<dbReference type="PANTHER" id="PTHR33154:SF28">
    <property type="entry name" value="HTH-TYPE TRANSCRIPTIONAL REGULATOR YGAV-RELATED"/>
    <property type="match status" value="1"/>
</dbReference>
<dbReference type="Proteomes" id="UP000829756">
    <property type="component" value="Chromosome"/>
</dbReference>
<keyword evidence="3" id="KW-0804">Transcription</keyword>
<dbReference type="PANTHER" id="PTHR33154">
    <property type="entry name" value="TRANSCRIPTIONAL REGULATOR, ARSR FAMILY"/>
    <property type="match status" value="1"/>
</dbReference>
<dbReference type="InterPro" id="IPR036388">
    <property type="entry name" value="WH-like_DNA-bd_sf"/>
</dbReference>
<dbReference type="RefSeq" id="WP_132954753.1">
    <property type="nucleotide sequence ID" value="NZ_CP091507.1"/>
</dbReference>
<proteinExistence type="predicted"/>
<evidence type="ECO:0000256" key="3">
    <source>
        <dbReference type="ARBA" id="ARBA00023163"/>
    </source>
</evidence>
<dbReference type="GO" id="GO:0003700">
    <property type="term" value="F:DNA-binding transcription factor activity"/>
    <property type="evidence" value="ECO:0007669"/>
    <property type="project" value="InterPro"/>
</dbReference>
<organism evidence="6 8">
    <name type="scientific">Uruburuella suis</name>
    <dbReference type="NCBI Taxonomy" id="252130"/>
    <lineage>
        <taxon>Bacteria</taxon>
        <taxon>Pseudomonadati</taxon>
        <taxon>Pseudomonadota</taxon>
        <taxon>Betaproteobacteria</taxon>
        <taxon>Neisseriales</taxon>
        <taxon>Neisseriaceae</taxon>
        <taxon>Uruburuella</taxon>
    </lineage>
</organism>
<dbReference type="SUPFAM" id="SSF46785">
    <property type="entry name" value="Winged helix' DNA-binding domain"/>
    <property type="match status" value="1"/>
</dbReference>
<keyword evidence="2 5" id="KW-0238">DNA-binding</keyword>
<dbReference type="NCBIfam" id="NF033788">
    <property type="entry name" value="HTH_metalloreg"/>
    <property type="match status" value="1"/>
</dbReference>
<keyword evidence="1" id="KW-0805">Transcription regulation</keyword>
<reference evidence="5 7" key="1">
    <citation type="submission" date="2019-03" db="EMBL/GenBank/DDBJ databases">
        <title>Genomic Encyclopedia of Type Strains, Phase IV (KMG-IV): sequencing the most valuable type-strain genomes for metagenomic binning, comparative biology and taxonomic classification.</title>
        <authorList>
            <person name="Goeker M."/>
        </authorList>
    </citation>
    <scope>NUCLEOTIDE SEQUENCE [LARGE SCALE GENOMIC DNA]</scope>
    <source>
        <strain evidence="5 7">DSM 17474</strain>
    </source>
</reference>
<evidence type="ECO:0000313" key="8">
    <source>
        <dbReference type="Proteomes" id="UP000829756"/>
    </source>
</evidence>
<dbReference type="Proteomes" id="UP000294721">
    <property type="component" value="Unassembled WGS sequence"/>
</dbReference>
<protein>
    <submittedName>
        <fullName evidence="5">DNA-binding transcriptional ArsR family regulator</fullName>
    </submittedName>
    <submittedName>
        <fullName evidence="6">Metalloregulator ArsR/SmtB family transcription factor</fullName>
    </submittedName>
</protein>
<evidence type="ECO:0000256" key="1">
    <source>
        <dbReference type="ARBA" id="ARBA00023015"/>
    </source>
</evidence>
<evidence type="ECO:0000313" key="5">
    <source>
        <dbReference type="EMBL" id="TCP00368.1"/>
    </source>
</evidence>
<dbReference type="InterPro" id="IPR051081">
    <property type="entry name" value="HTH_MetalResp_TranReg"/>
</dbReference>
<dbReference type="GO" id="GO:0003677">
    <property type="term" value="F:DNA binding"/>
    <property type="evidence" value="ECO:0007669"/>
    <property type="project" value="UniProtKB-KW"/>
</dbReference>
<reference evidence="6" key="3">
    <citation type="journal article" date="2022" name="Res Sq">
        <title>Evolution of multicellular longitudinally dividing oral cavity symbionts (Neisseriaceae).</title>
        <authorList>
            <person name="Nyongesa S."/>
            <person name="Weber P."/>
            <person name="Bernet E."/>
            <person name="Pullido F."/>
            <person name="Nieckarz M."/>
            <person name="Delaby M."/>
            <person name="Nieves C."/>
            <person name="Viehboeck T."/>
            <person name="Krause N."/>
            <person name="Rivera-Millot A."/>
            <person name="Nakamura A."/>
            <person name="Vischer N."/>
            <person name="VanNieuwenhze M."/>
            <person name="Brun Y."/>
            <person name="Cava F."/>
            <person name="Bulgheresi S."/>
            <person name="Veyrier F."/>
        </authorList>
    </citation>
    <scope>NUCLEOTIDE SEQUENCE</scope>
    <source>
        <strain evidence="6">1258/02</strain>
    </source>
</reference>
<evidence type="ECO:0000313" key="6">
    <source>
        <dbReference type="EMBL" id="UOO79836.1"/>
    </source>
</evidence>
<dbReference type="SMART" id="SM00418">
    <property type="entry name" value="HTH_ARSR"/>
    <property type="match status" value="1"/>
</dbReference>
<dbReference type="Gene3D" id="1.10.10.10">
    <property type="entry name" value="Winged helix-like DNA-binding domain superfamily/Winged helix DNA-binding domain"/>
    <property type="match status" value="1"/>
</dbReference>
<dbReference type="InterPro" id="IPR001845">
    <property type="entry name" value="HTH_ArsR_DNA-bd_dom"/>
</dbReference>
<dbReference type="Pfam" id="PF01022">
    <property type="entry name" value="HTH_5"/>
    <property type="match status" value="1"/>
</dbReference>
<dbReference type="InterPro" id="IPR011991">
    <property type="entry name" value="ArsR-like_HTH"/>
</dbReference>
<gene>
    <name evidence="5" type="ORF">EV680_13814</name>
    <name evidence="6" type="ORF">LVJ78_02075</name>
</gene>
<dbReference type="InterPro" id="IPR036390">
    <property type="entry name" value="WH_DNA-bd_sf"/>
</dbReference>
<reference evidence="6" key="2">
    <citation type="submission" date="2021-12" db="EMBL/GenBank/DDBJ databases">
        <authorList>
            <person name="Veyrier F.J."/>
        </authorList>
    </citation>
    <scope>NUCLEOTIDE SEQUENCE</scope>
    <source>
        <strain evidence="6">1258/02</strain>
    </source>
</reference>